<dbReference type="Proteomes" id="UP001234297">
    <property type="component" value="Chromosome 3"/>
</dbReference>
<gene>
    <name evidence="1" type="ORF">MRB53_012862</name>
</gene>
<name>A0ACC2LYX3_PERAE</name>
<evidence type="ECO:0000313" key="2">
    <source>
        <dbReference type="Proteomes" id="UP001234297"/>
    </source>
</evidence>
<protein>
    <submittedName>
        <fullName evidence="1">Uncharacterized protein</fullName>
    </submittedName>
</protein>
<comment type="caution">
    <text evidence="1">The sequence shown here is derived from an EMBL/GenBank/DDBJ whole genome shotgun (WGS) entry which is preliminary data.</text>
</comment>
<reference evidence="1 2" key="1">
    <citation type="journal article" date="2022" name="Hortic Res">
        <title>A haplotype resolved chromosomal level avocado genome allows analysis of novel avocado genes.</title>
        <authorList>
            <person name="Nath O."/>
            <person name="Fletcher S.J."/>
            <person name="Hayward A."/>
            <person name="Shaw L.M."/>
            <person name="Masouleh A.K."/>
            <person name="Furtado A."/>
            <person name="Henry R.J."/>
            <person name="Mitter N."/>
        </authorList>
    </citation>
    <scope>NUCLEOTIDE SEQUENCE [LARGE SCALE GENOMIC DNA]</scope>
    <source>
        <strain evidence="2">cv. Hass</strain>
    </source>
</reference>
<proteinExistence type="predicted"/>
<accession>A0ACC2LYX3</accession>
<dbReference type="EMBL" id="CM056811">
    <property type="protein sequence ID" value="KAJ8638595.1"/>
    <property type="molecule type" value="Genomic_DNA"/>
</dbReference>
<evidence type="ECO:0000313" key="1">
    <source>
        <dbReference type="EMBL" id="KAJ8638595.1"/>
    </source>
</evidence>
<sequence>MRMVLHLFVWVFLALAIRVHGQQEGFLSIDCGIAGDLSYTDDTTQMFYTSDTKFIDTGTNKEIAATYMTQTLPRQYQNLRIFPNGTRNCYTLTPVIKSNRYLLRASFMYGNYDGLNQPPQFDAYLGVDRWEIDLPSNSSLYVWNEIIMVASLDYISVCLVNTGRGTPFISALELRLLDNSTYQAANESQSLQLYTRLDPGSTSGKRIRYPADDYDRIWSPWVENFWTPINTSFSINLRKDVGYQPALAVMNTAAMPTNTSANLSFYFPTSNVDPRLQYHVFLHFAELEQLQNNQSREFNFSLDGEYALGPFSPKYLSVNTIFTTSPLSGRDQHVVDLYKTASSTLPPILNAVEVYIVKQLTSPTDGQDVDAIMNIKAVYQIKRNWMGDPCLPVNYSWNGLNCSYPDSSAPTIISLDLSSSGLMGEIAPSLANLTSIQSLDASNNSLTGPVPEFLTELPSLKFLNLSNNNLTGAIPTVLLERLKNGSLSLSVDNNPNLIKPSNVNVNNDINPCQVGSCKKRRKVLVPVLASVIPSLLLLTIAVFVLWKLSQRRNQRGNIAIITSVFYIFH</sequence>
<keyword evidence="2" id="KW-1185">Reference proteome</keyword>
<organism evidence="1 2">
    <name type="scientific">Persea americana</name>
    <name type="common">Avocado</name>
    <dbReference type="NCBI Taxonomy" id="3435"/>
    <lineage>
        <taxon>Eukaryota</taxon>
        <taxon>Viridiplantae</taxon>
        <taxon>Streptophyta</taxon>
        <taxon>Embryophyta</taxon>
        <taxon>Tracheophyta</taxon>
        <taxon>Spermatophyta</taxon>
        <taxon>Magnoliopsida</taxon>
        <taxon>Magnoliidae</taxon>
        <taxon>Laurales</taxon>
        <taxon>Lauraceae</taxon>
        <taxon>Persea</taxon>
    </lineage>
</organism>